<dbReference type="InterPro" id="IPR000534">
    <property type="entry name" value="Semialdehyde_DH_NAD-bd"/>
</dbReference>
<dbReference type="GO" id="GO:0019877">
    <property type="term" value="P:diaminopimelate biosynthetic process"/>
    <property type="evidence" value="ECO:0007669"/>
    <property type="project" value="UniProtKB-UniRule"/>
</dbReference>
<dbReference type="GO" id="GO:0009088">
    <property type="term" value="P:threonine biosynthetic process"/>
    <property type="evidence" value="ECO:0007669"/>
    <property type="project" value="UniProtKB-UniRule"/>
</dbReference>
<comment type="function">
    <text evidence="15">Catalyzes the NADPH-dependent formation of L-aspartate-semialdehyde (L-ASA) by the reductive dephosphorylation of L-aspartyl-4-phosphate.</text>
</comment>
<evidence type="ECO:0000259" key="17">
    <source>
        <dbReference type="SMART" id="SM00859"/>
    </source>
</evidence>
<dbReference type="InterPro" id="IPR012280">
    <property type="entry name" value="Semialdhyde_DH_dimer_dom"/>
</dbReference>
<evidence type="ECO:0000256" key="11">
    <source>
        <dbReference type="ARBA" id="ARBA00023002"/>
    </source>
</evidence>
<comment type="catalytic activity">
    <reaction evidence="14 15">
        <text>L-aspartate 4-semialdehyde + phosphate + NADP(+) = 4-phospho-L-aspartate + NADPH + H(+)</text>
        <dbReference type="Rhea" id="RHEA:24284"/>
        <dbReference type="ChEBI" id="CHEBI:15378"/>
        <dbReference type="ChEBI" id="CHEBI:43474"/>
        <dbReference type="ChEBI" id="CHEBI:57535"/>
        <dbReference type="ChEBI" id="CHEBI:57783"/>
        <dbReference type="ChEBI" id="CHEBI:58349"/>
        <dbReference type="ChEBI" id="CHEBI:537519"/>
        <dbReference type="EC" id="1.2.1.11"/>
    </reaction>
</comment>
<dbReference type="Proteomes" id="UP000262583">
    <property type="component" value="Chromosome"/>
</dbReference>
<comment type="subunit">
    <text evidence="5 15">Homodimer.</text>
</comment>
<dbReference type="GO" id="GO:0009089">
    <property type="term" value="P:lysine biosynthetic process via diaminopimelate"/>
    <property type="evidence" value="ECO:0007669"/>
    <property type="project" value="UniProtKB-UniRule"/>
</dbReference>
<dbReference type="GO" id="GO:0051287">
    <property type="term" value="F:NAD binding"/>
    <property type="evidence" value="ECO:0007669"/>
    <property type="project" value="InterPro"/>
</dbReference>
<organism evidence="18 19">
    <name type="scientific">Sumerlaea chitinivorans</name>
    <dbReference type="NCBI Taxonomy" id="2250252"/>
    <lineage>
        <taxon>Bacteria</taxon>
        <taxon>Candidatus Sumerlaeota</taxon>
        <taxon>Candidatus Sumerlaeia</taxon>
        <taxon>Candidatus Sumerlaeales</taxon>
        <taxon>Candidatus Sumerlaeaceae</taxon>
        <taxon>Candidatus Sumerlaea</taxon>
    </lineage>
</organism>
<evidence type="ECO:0000256" key="5">
    <source>
        <dbReference type="ARBA" id="ARBA00011738"/>
    </source>
</evidence>
<evidence type="ECO:0000256" key="7">
    <source>
        <dbReference type="ARBA" id="ARBA00022605"/>
    </source>
</evidence>
<dbReference type="Pfam" id="PF01118">
    <property type="entry name" value="Semialdhyde_dh"/>
    <property type="match status" value="1"/>
</dbReference>
<keyword evidence="7 15" id="KW-0028">Amino-acid biosynthesis</keyword>
<evidence type="ECO:0000313" key="18">
    <source>
        <dbReference type="EMBL" id="AXA36328.1"/>
    </source>
</evidence>
<evidence type="ECO:0000256" key="3">
    <source>
        <dbReference type="ARBA" id="ARBA00005097"/>
    </source>
</evidence>
<feature type="binding site" evidence="15">
    <location>
        <position position="316"/>
    </location>
    <ligand>
        <name>NADP(+)</name>
        <dbReference type="ChEBI" id="CHEBI:58349"/>
    </ligand>
</feature>
<dbReference type="InterPro" id="IPR036291">
    <property type="entry name" value="NAD(P)-bd_dom_sf"/>
</dbReference>
<dbReference type="CDD" id="cd18131">
    <property type="entry name" value="ASADH_C_bac_euk_like"/>
    <property type="match status" value="1"/>
</dbReference>
<dbReference type="HAMAP" id="MF_02121">
    <property type="entry name" value="ASADH"/>
    <property type="match status" value="1"/>
</dbReference>
<dbReference type="NCBIfam" id="TIGR01296">
    <property type="entry name" value="asd_B"/>
    <property type="match status" value="1"/>
</dbReference>
<comment type="similarity">
    <text evidence="4 15">Belongs to the aspartate-semialdehyde dehydrogenase family.</text>
</comment>
<dbReference type="KEGG" id="schv:BRCON_1551"/>
<dbReference type="PANTHER" id="PTHR46278">
    <property type="entry name" value="DEHYDROGENASE, PUTATIVE-RELATED"/>
    <property type="match status" value="1"/>
</dbReference>
<feature type="binding site" evidence="15">
    <location>
        <position position="155"/>
    </location>
    <ligand>
        <name>substrate</name>
    </ligand>
</feature>
<dbReference type="NCBIfam" id="NF011456">
    <property type="entry name" value="PRK14874.1"/>
    <property type="match status" value="1"/>
</dbReference>
<dbReference type="SUPFAM" id="SSF55347">
    <property type="entry name" value="Glyceraldehyde-3-phosphate dehydrogenase-like, C-terminal domain"/>
    <property type="match status" value="1"/>
</dbReference>
<feature type="binding site" evidence="15">
    <location>
        <position position="99"/>
    </location>
    <ligand>
        <name>phosphate</name>
        <dbReference type="ChEBI" id="CHEBI:43474"/>
    </ligand>
</feature>
<evidence type="ECO:0000256" key="8">
    <source>
        <dbReference type="ARBA" id="ARBA00022697"/>
    </source>
</evidence>
<feature type="active site" description="Proton acceptor" evidence="15 16">
    <location>
        <position position="243"/>
    </location>
</feature>
<comment type="pathway">
    <text evidence="1 15">Amino-acid biosynthesis; L-methionine biosynthesis via de novo pathway; L-homoserine from L-aspartate: step 2/3.</text>
</comment>
<keyword evidence="11 15" id="KW-0560">Oxidoreductase</keyword>
<evidence type="ECO:0000256" key="10">
    <source>
        <dbReference type="ARBA" id="ARBA00022915"/>
    </source>
</evidence>
<evidence type="ECO:0000313" key="19">
    <source>
        <dbReference type="Proteomes" id="UP000262583"/>
    </source>
</evidence>
<dbReference type="PIRSF" id="PIRSF000148">
    <property type="entry name" value="ASA_dh"/>
    <property type="match status" value="1"/>
</dbReference>
<evidence type="ECO:0000256" key="9">
    <source>
        <dbReference type="ARBA" id="ARBA00022857"/>
    </source>
</evidence>
<dbReference type="Pfam" id="PF02774">
    <property type="entry name" value="Semialdhyde_dhC"/>
    <property type="match status" value="1"/>
</dbReference>
<evidence type="ECO:0000256" key="14">
    <source>
        <dbReference type="ARBA" id="ARBA00047891"/>
    </source>
</evidence>
<dbReference type="InterPro" id="IPR005986">
    <property type="entry name" value="Asp_semialdehyde_DH_beta"/>
</dbReference>
<comment type="caution">
    <text evidence="15">Lacks conserved residue(s) required for the propagation of feature annotation.</text>
</comment>
<feature type="binding site" evidence="15">
    <location>
        <position position="236"/>
    </location>
    <ligand>
        <name>substrate</name>
    </ligand>
</feature>
<dbReference type="GO" id="GO:0004073">
    <property type="term" value="F:aspartate-semialdehyde dehydrogenase activity"/>
    <property type="evidence" value="ECO:0007669"/>
    <property type="project" value="UniProtKB-UniRule"/>
</dbReference>
<evidence type="ECO:0000256" key="12">
    <source>
        <dbReference type="ARBA" id="ARBA00023154"/>
    </source>
</evidence>
<dbReference type="SUPFAM" id="SSF51735">
    <property type="entry name" value="NAD(P)-binding Rossmann-fold domains"/>
    <property type="match status" value="1"/>
</dbReference>
<dbReference type="GO" id="GO:0046983">
    <property type="term" value="F:protein dimerization activity"/>
    <property type="evidence" value="ECO:0007669"/>
    <property type="project" value="InterPro"/>
</dbReference>
<protein>
    <recommendedName>
        <fullName evidence="6 15">Aspartate-semialdehyde dehydrogenase</fullName>
        <shortName evidence="15">ASA dehydrogenase</shortName>
        <shortName evidence="15">ASADH</shortName>
        <ecNumber evidence="6 15">1.2.1.11</ecNumber>
    </recommendedName>
    <alternativeName>
        <fullName evidence="15">Aspartate-beta-semialdehyde dehydrogenase</fullName>
    </alternativeName>
</protein>
<dbReference type="UniPathway" id="UPA00050">
    <property type="reaction ID" value="UER00463"/>
</dbReference>
<dbReference type="UniPathway" id="UPA00051">
    <property type="reaction ID" value="UER00464"/>
</dbReference>
<keyword evidence="10 15" id="KW-0220">Diaminopimelate biosynthesis</keyword>
<evidence type="ECO:0000256" key="2">
    <source>
        <dbReference type="ARBA" id="ARBA00005076"/>
    </source>
</evidence>
<gene>
    <name evidence="15" type="primary">asd</name>
    <name evidence="18" type="ORF">BRCON_1551</name>
</gene>
<evidence type="ECO:0000256" key="6">
    <source>
        <dbReference type="ARBA" id="ARBA00013120"/>
    </source>
</evidence>
<feature type="active site" description="Acyl-thioester intermediate" evidence="15 16">
    <location>
        <position position="128"/>
    </location>
</feature>
<dbReference type="Gene3D" id="3.30.360.10">
    <property type="entry name" value="Dihydrodipicolinate Reductase, domain 2"/>
    <property type="match status" value="1"/>
</dbReference>
<name>A0A2Z4Y675_SUMC1</name>
<dbReference type="InterPro" id="IPR012080">
    <property type="entry name" value="Asp_semialdehyde_DH"/>
</dbReference>
<feature type="binding site" evidence="15">
    <location>
        <begin position="158"/>
        <end position="159"/>
    </location>
    <ligand>
        <name>NADP(+)</name>
        <dbReference type="ChEBI" id="CHEBI:58349"/>
    </ligand>
</feature>
<evidence type="ECO:0000256" key="15">
    <source>
        <dbReference type="HAMAP-Rule" id="MF_02121"/>
    </source>
</evidence>
<feature type="domain" description="Semialdehyde dehydrogenase NAD-binding" evidence="17">
    <location>
        <begin position="4"/>
        <end position="119"/>
    </location>
</feature>
<evidence type="ECO:0000256" key="1">
    <source>
        <dbReference type="ARBA" id="ARBA00005021"/>
    </source>
</evidence>
<evidence type="ECO:0000256" key="13">
    <source>
        <dbReference type="ARBA" id="ARBA00023167"/>
    </source>
</evidence>
<accession>A0A2Z4Y675</accession>
<keyword evidence="8 15" id="KW-0791">Threonine biosynthesis</keyword>
<dbReference type="EC" id="1.2.1.11" evidence="6 15"/>
<keyword evidence="12 15" id="KW-0457">Lysine biosynthesis</keyword>
<dbReference type="SMART" id="SM00859">
    <property type="entry name" value="Semialdhyde_dh"/>
    <property type="match status" value="1"/>
</dbReference>
<dbReference type="UniPathway" id="UPA00034">
    <property type="reaction ID" value="UER00016"/>
</dbReference>
<reference evidence="18 19" key="1">
    <citation type="submission" date="2018-05" db="EMBL/GenBank/DDBJ databases">
        <title>A metagenomic window into the 2 km-deep terrestrial subsurface aquifer revealed taxonomically and functionally diverse microbial community comprising novel uncultured bacterial lineages.</title>
        <authorList>
            <person name="Kadnikov V.V."/>
            <person name="Mardanov A.V."/>
            <person name="Beletsky A.V."/>
            <person name="Banks D."/>
            <person name="Pimenov N.V."/>
            <person name="Frank Y.A."/>
            <person name="Karnachuk O.V."/>
            <person name="Ravin N.V."/>
        </authorList>
    </citation>
    <scope>NUCLEOTIDE SEQUENCE [LARGE SCALE GENOMIC DNA]</scope>
    <source>
        <strain evidence="18">BY</strain>
    </source>
</reference>
<feature type="binding site" evidence="15">
    <location>
        <begin position="39"/>
        <end position="40"/>
    </location>
    <ligand>
        <name>NADP(+)</name>
        <dbReference type="ChEBI" id="CHEBI:58349"/>
    </ligand>
</feature>
<feature type="binding site" evidence="15">
    <location>
        <begin position="11"/>
        <end position="14"/>
    </location>
    <ligand>
        <name>NADP(+)</name>
        <dbReference type="ChEBI" id="CHEBI:58349"/>
    </ligand>
</feature>
<sequence>MKLNVAIMGATGAVGQEMLRTLEMRHFPCTSLKLLASERSVGKKFPFRGRLVPVEKLTPESFEEIDIVLASAGASVSREFVPYAVKAGAVVVDNTSAFRMEPDIPLVVPEVNADALANHKGIIANPNCSTAQMVVAIAPIHRAVGIKRLVISTYQSVSGTGQKAIDECLRQTREILLEGKKEVERKVYPHQIAFNVLPHIDVFLENGYTKEEMKMVNETRKILGDQSIAITATTVRVPVIRGHSESVNIETHKKITASEVRELLAKAPGVVVVDDPKNCDYPTPIYAEGRDETYVGRIREDISNPNGIEMWIVSDNLRKGAALNAVQIAEELIARKLIRAAQ</sequence>
<proteinExistence type="inferred from homology"/>
<comment type="pathway">
    <text evidence="3 15">Amino-acid biosynthesis; L-threonine biosynthesis; L-threonine from L-aspartate: step 2/5.</text>
</comment>
<dbReference type="Gene3D" id="3.40.50.720">
    <property type="entry name" value="NAD(P)-binding Rossmann-like Domain"/>
    <property type="match status" value="1"/>
</dbReference>
<comment type="pathway">
    <text evidence="2 15">Amino-acid biosynthesis; L-lysine biosynthesis via DAP pathway; (S)-tetrahydrodipicolinate from L-aspartate: step 2/4.</text>
</comment>
<dbReference type="PANTHER" id="PTHR46278:SF2">
    <property type="entry name" value="ASPARTATE-SEMIALDEHYDE DEHYDROGENASE"/>
    <property type="match status" value="1"/>
</dbReference>
<dbReference type="GO" id="GO:0009097">
    <property type="term" value="P:isoleucine biosynthetic process"/>
    <property type="evidence" value="ECO:0007669"/>
    <property type="project" value="UniProtKB-UniRule"/>
</dbReference>
<dbReference type="EMBL" id="CP030759">
    <property type="protein sequence ID" value="AXA36328.1"/>
    <property type="molecule type" value="Genomic_DNA"/>
</dbReference>
<evidence type="ECO:0000256" key="4">
    <source>
        <dbReference type="ARBA" id="ARBA00010584"/>
    </source>
</evidence>
<keyword evidence="13 15" id="KW-0486">Methionine biosynthesis</keyword>
<dbReference type="CDD" id="cd02316">
    <property type="entry name" value="VcASADH2_like_N"/>
    <property type="match status" value="1"/>
</dbReference>
<dbReference type="AlphaFoldDB" id="A0A2Z4Y675"/>
<dbReference type="GO" id="GO:0050661">
    <property type="term" value="F:NADP binding"/>
    <property type="evidence" value="ECO:0007669"/>
    <property type="project" value="UniProtKB-UniRule"/>
</dbReference>
<keyword evidence="9 15" id="KW-0521">NADP</keyword>
<dbReference type="GO" id="GO:0071266">
    <property type="term" value="P:'de novo' L-methionine biosynthetic process"/>
    <property type="evidence" value="ECO:0007669"/>
    <property type="project" value="UniProtKB-UniRule"/>
</dbReference>
<evidence type="ECO:0000256" key="16">
    <source>
        <dbReference type="PIRSR" id="PIRSR000148-1"/>
    </source>
</evidence>